<protein>
    <submittedName>
        <fullName evidence="2">WYL domain-containing protein</fullName>
    </submittedName>
</protein>
<dbReference type="EMBL" id="WEHW01000015">
    <property type="protein sequence ID" value="KAB7651402.1"/>
    <property type="molecule type" value="Genomic_DNA"/>
</dbReference>
<comment type="caution">
    <text evidence="2">The sequence shown here is derived from an EMBL/GenBank/DDBJ whole genome shotgun (WGS) entry which is preliminary data.</text>
</comment>
<dbReference type="InterPro" id="IPR026881">
    <property type="entry name" value="WYL_dom"/>
</dbReference>
<dbReference type="AlphaFoldDB" id="A0AAI9WMW7"/>
<dbReference type="RefSeq" id="WP_139687341.1">
    <property type="nucleotide sequence ID" value="NZ_WEHW01000015.1"/>
</dbReference>
<dbReference type="Proteomes" id="UP000469462">
    <property type="component" value="Unassembled WGS sequence"/>
</dbReference>
<evidence type="ECO:0000313" key="3">
    <source>
        <dbReference type="Proteomes" id="UP000469462"/>
    </source>
</evidence>
<organism evidence="2 3">
    <name type="scientific">Sutterella seckii</name>
    <dbReference type="NCBI Taxonomy" id="1944635"/>
    <lineage>
        <taxon>Bacteria</taxon>
        <taxon>Pseudomonadati</taxon>
        <taxon>Pseudomonadota</taxon>
        <taxon>Betaproteobacteria</taxon>
        <taxon>Burkholderiales</taxon>
        <taxon>Sutterellaceae</taxon>
        <taxon>Sutterella</taxon>
    </lineage>
</organism>
<feature type="domain" description="WYL" evidence="1">
    <location>
        <begin position="161"/>
        <end position="228"/>
    </location>
</feature>
<dbReference type="PANTHER" id="PTHR34580">
    <property type="match status" value="1"/>
</dbReference>
<keyword evidence="3" id="KW-1185">Reference proteome</keyword>
<dbReference type="Pfam" id="PF13280">
    <property type="entry name" value="WYL"/>
    <property type="match status" value="1"/>
</dbReference>
<dbReference type="InterPro" id="IPR051534">
    <property type="entry name" value="CBASS_pafABC_assoc_protein"/>
</dbReference>
<dbReference type="PANTHER" id="PTHR34580:SF1">
    <property type="entry name" value="PROTEIN PAFC"/>
    <property type="match status" value="1"/>
</dbReference>
<accession>A0AAI9WMW7</accession>
<evidence type="ECO:0000313" key="2">
    <source>
        <dbReference type="EMBL" id="KAB7651402.1"/>
    </source>
</evidence>
<name>A0AAI9WMW7_9BURK</name>
<sequence length="329" mass="38061">MPRVANQNNISDALIVITILKQIPRHWITASQIQQNLAELGMELSPRRLQRILESMRECDELQIDVDKTNRPYGYRRSVPDADLVIDNLPPTQSLLIRLFEEHMHYQLPAPISGSLRYLFDKASLSLKEQGATDKMNRWLKKVAFVSGCVPMMPPRILERIFNAVSEALYRDVMLHVKFENSRGEQNEADVSPLGLVQQEQRLYLVCQFAGYDNYRHLALHRISEARVLDFQAVRPEDFSLDKYISERHFNYSNGRRVRLILEFTSPETARNLSETPFNTTQKLQKLPDGAWRLEADMDDTVLLDGWIAGWREKAGIRKVEKVLIAEKA</sequence>
<dbReference type="PROSITE" id="PS52050">
    <property type="entry name" value="WYL"/>
    <property type="match status" value="1"/>
</dbReference>
<reference evidence="2 3" key="1">
    <citation type="submission" date="2019-10" db="EMBL/GenBank/DDBJ databases">
        <title>Genome diversity of Sutterella seckii.</title>
        <authorList>
            <person name="Chaplin A.V."/>
            <person name="Sokolova S.R."/>
            <person name="Mosin K.A."/>
            <person name="Ivanova E.L."/>
            <person name="Kochetkova T.O."/>
            <person name="Goltsov A.Y."/>
            <person name="Trofimov D.Y."/>
            <person name="Efimov B.A."/>
        </authorList>
    </citation>
    <scope>NUCLEOTIDE SEQUENCE [LARGE SCALE GENOMIC DNA]</scope>
    <source>
        <strain evidence="2 3">ASD3426</strain>
    </source>
</reference>
<evidence type="ECO:0000259" key="1">
    <source>
        <dbReference type="Pfam" id="PF13280"/>
    </source>
</evidence>
<proteinExistence type="predicted"/>
<gene>
    <name evidence="2" type="ORF">GBM96_05795</name>
</gene>